<protein>
    <submittedName>
        <fullName evidence="1">Uncharacterized protein</fullName>
    </submittedName>
</protein>
<evidence type="ECO:0000313" key="1">
    <source>
        <dbReference type="EMBL" id="GHA73985.1"/>
    </source>
</evidence>
<dbReference type="AlphaFoldDB" id="A0A8J3CNR1"/>
<proteinExistence type="predicted"/>
<keyword evidence="2" id="KW-1185">Reference proteome</keyword>
<dbReference type="Proteomes" id="UP000614287">
    <property type="component" value="Unassembled WGS sequence"/>
</dbReference>
<gene>
    <name evidence="1" type="ORF">GCM10009007_13940</name>
</gene>
<accession>A0A8J3CNR1</accession>
<sequence>MWLTHDSAHVPAPLKTIDNAHPELSTRIEHIVGLPILCNRSQNPAAGSTLTISYTAGTRILELFALEEYVKAYNGHTVVRDMEFFVQVVALDCIKALGHDVQVSGDIMYEGLNQRQSIIVGTV</sequence>
<organism evidence="1 2">
    <name type="scientific">Formosimonas limnophila</name>
    <dbReference type="NCBI Taxonomy" id="1384487"/>
    <lineage>
        <taxon>Bacteria</taxon>
        <taxon>Pseudomonadati</taxon>
        <taxon>Pseudomonadota</taxon>
        <taxon>Betaproteobacteria</taxon>
        <taxon>Burkholderiales</taxon>
        <taxon>Burkholderiaceae</taxon>
        <taxon>Formosimonas</taxon>
    </lineage>
</organism>
<name>A0A8J3CNR1_9BURK</name>
<evidence type="ECO:0000313" key="2">
    <source>
        <dbReference type="Proteomes" id="UP000614287"/>
    </source>
</evidence>
<reference evidence="1" key="2">
    <citation type="submission" date="2020-09" db="EMBL/GenBank/DDBJ databases">
        <authorList>
            <person name="Sun Q."/>
            <person name="Kim S."/>
        </authorList>
    </citation>
    <scope>NUCLEOTIDE SEQUENCE</scope>
    <source>
        <strain evidence="1">KCTC 32501</strain>
    </source>
</reference>
<reference evidence="1" key="1">
    <citation type="journal article" date="2014" name="Int. J. Syst. Evol. Microbiol.">
        <title>Complete genome sequence of Corynebacterium casei LMG S-19264T (=DSM 44701T), isolated from a smear-ripened cheese.</title>
        <authorList>
            <consortium name="US DOE Joint Genome Institute (JGI-PGF)"/>
            <person name="Walter F."/>
            <person name="Albersmeier A."/>
            <person name="Kalinowski J."/>
            <person name="Ruckert C."/>
        </authorList>
    </citation>
    <scope>NUCLEOTIDE SEQUENCE</scope>
    <source>
        <strain evidence="1">KCTC 32501</strain>
    </source>
</reference>
<dbReference type="EMBL" id="BMZG01000006">
    <property type="protein sequence ID" value="GHA73985.1"/>
    <property type="molecule type" value="Genomic_DNA"/>
</dbReference>
<comment type="caution">
    <text evidence="1">The sequence shown here is derived from an EMBL/GenBank/DDBJ whole genome shotgun (WGS) entry which is preliminary data.</text>
</comment>